<organism evidence="1 2">
    <name type="scientific">Methanotorris formicicus Mc-S-70</name>
    <dbReference type="NCBI Taxonomy" id="647171"/>
    <lineage>
        <taxon>Archaea</taxon>
        <taxon>Methanobacteriati</taxon>
        <taxon>Methanobacteriota</taxon>
        <taxon>Methanomada group</taxon>
        <taxon>Methanococci</taxon>
        <taxon>Methanococcales</taxon>
        <taxon>Methanocaldococcaceae</taxon>
        <taxon>Methanotorris</taxon>
    </lineage>
</organism>
<accession>H1KY65</accession>
<keyword evidence="2" id="KW-1185">Reference proteome</keyword>
<protein>
    <submittedName>
        <fullName evidence="1">Beta propeller domain protein</fullName>
    </submittedName>
</protein>
<dbReference type="STRING" id="647171.MetfoDRAFT_0738"/>
<proteinExistence type="predicted"/>
<comment type="caution">
    <text evidence="1">The sequence shown here is derived from an EMBL/GenBank/DDBJ whole genome shotgun (WGS) entry which is preliminary data.</text>
</comment>
<dbReference type="AlphaFoldDB" id="H1KY65"/>
<sequence length="47" mass="5729">MVNDDEHKGVVLRALFINNYLYTFSRTEMHVLDENIWELIKKIEFDK</sequence>
<dbReference type="EMBL" id="AGJL01000014">
    <property type="protein sequence ID" value="EHP87425.1"/>
    <property type="molecule type" value="Genomic_DNA"/>
</dbReference>
<evidence type="ECO:0000313" key="2">
    <source>
        <dbReference type="Proteomes" id="UP000003706"/>
    </source>
</evidence>
<dbReference type="PATRIC" id="fig|647171.4.peg.727"/>
<evidence type="ECO:0000313" key="1">
    <source>
        <dbReference type="EMBL" id="EHP87425.1"/>
    </source>
</evidence>
<gene>
    <name evidence="1" type="ORF">MetfoDRAFT_0738</name>
</gene>
<reference evidence="1 2" key="1">
    <citation type="submission" date="2011-09" db="EMBL/GenBank/DDBJ databases">
        <title>The draft genome of Methanotorris formicicus Mc-S-70.</title>
        <authorList>
            <consortium name="US DOE Joint Genome Institute (JGI-PGF)"/>
            <person name="Lucas S."/>
            <person name="Han J."/>
            <person name="Lapidus A."/>
            <person name="Cheng J.-F."/>
            <person name="Goodwin L."/>
            <person name="Pitluck S."/>
            <person name="Peters L."/>
            <person name="Land M.L."/>
            <person name="Hauser L."/>
            <person name="Sieprawska-Lupa M."/>
            <person name="Takai K."/>
            <person name="Miyazaki J."/>
            <person name="Whitman W."/>
            <person name="Woyke T.J."/>
        </authorList>
    </citation>
    <scope>NUCLEOTIDE SEQUENCE [LARGE SCALE GENOMIC DNA]</scope>
    <source>
        <strain evidence="1 2">Mc-S-70</strain>
    </source>
</reference>
<dbReference type="Proteomes" id="UP000003706">
    <property type="component" value="Unassembled WGS sequence"/>
</dbReference>
<name>H1KY65_9EURY</name>